<feature type="domain" description="TraG N-terminal Proteobacteria" evidence="3">
    <location>
        <begin position="4"/>
        <end position="455"/>
    </location>
</feature>
<feature type="transmembrane region" description="Helical" evidence="2">
    <location>
        <begin position="30"/>
        <end position="51"/>
    </location>
</feature>
<dbReference type="InterPro" id="IPR012931">
    <property type="entry name" value="TraG_N_Proteobacteria"/>
</dbReference>
<feature type="compositionally biased region" description="Polar residues" evidence="1">
    <location>
        <begin position="935"/>
        <end position="945"/>
    </location>
</feature>
<feature type="compositionally biased region" description="Basic and acidic residues" evidence="1">
    <location>
        <begin position="668"/>
        <end position="679"/>
    </location>
</feature>
<proteinExistence type="predicted"/>
<dbReference type="EMBL" id="JACSDI010000023">
    <property type="protein sequence ID" value="MCG9966031.1"/>
    <property type="molecule type" value="Genomic_DNA"/>
</dbReference>
<feature type="region of interest" description="Disordered" evidence="1">
    <location>
        <begin position="659"/>
        <end position="680"/>
    </location>
</feature>
<reference evidence="4 5" key="1">
    <citation type="submission" date="2020-08" db="EMBL/GenBank/DDBJ databases">
        <title>Whole genome sequence of Shewanella sp strain PS-2.</title>
        <authorList>
            <person name="Das S.K."/>
        </authorList>
    </citation>
    <scope>NUCLEOTIDE SEQUENCE [LARGE SCALE GENOMIC DNA]</scope>
    <source>
        <strain evidence="4 5">PS-2</strain>
    </source>
</reference>
<feature type="transmembrane region" description="Helical" evidence="2">
    <location>
        <begin position="364"/>
        <end position="382"/>
    </location>
</feature>
<sequence length="945" mass="102974">MAVEIFTYSNGDVAMQVLNAIAVFFKSDSFGSMVTICALFAIIATAFHFFIKRDHNHILKWGAVYVLVPLLAINITTSVHITDLTDPTGNYHVDNVPAIVAYPASWSSYYMYATTRTVEDIFHVPNDEQYSKTGMMFGAELYKLSRQSEIENSQLKGYWQHYINSCIQGDILLNGKYTWQELANAPDIWAFLETHSPSPLRAIQMGFDDYPTCKEALPRLKQLFQADSAKSLNLLGKWVYGNKATSQQSFINSSITNGYQKFANISQSASQITLQNMTINALRNGLADDAAVNNNTAAAFNYAYTQNKMQTTSMWAGMALQAREFLPMLQSILFLLFSSVAFLVVCIAMIPSFTFMVLGNYIKGFIYLGTWPVMFALINFIMTTRLSLSSTEIANIYHGITLSNVDALQEMHSRYAAMTGFLMMSVPTLIVPLIMKGGAAVMSSMSHQFAGMMSSVNARTSASAASGDINLGNAQVDNYSYNNTSGNKTDTMGVERIHGYTQQDATGFETTTFAGGKQVITGQSALSRNLPVNVAGSDTISNSFTQSASNALTASNTTIDQVGQTAASSVNALNTSSQGVNQSSSYGSNSNTSESANHRKSVADLSSLVDSYAKDFGVTKDQAWSDALKLYGDAKANVKVGTPGAGLFGSSASASVSTGASASADESDSTRLNDSERVSKLQSYQSQFTSNLDKVKSYSSGDQTSDTHSKTDSDLNSLTKSINEAETLGKTYQAQISEAQSYTDAANSVKSGAITVGRDFTQDFVAFARQARETDGHDDYLAIIKGETQEDKEMRSQLLAAFTSSPEVKAMAEQYRHNELPQSREDILLAQQQYSEAIDERKQQSAIYAPSPLNDSLYDHSQYQRIQGHAAQGNSEIMHDVWRGEDKHVPANLPTLDMEQAKADAEAAHALIQPEAPQLGKAQSDDEKMAETVRKSSAFNSGPKM</sequence>
<protein>
    <submittedName>
        <fullName evidence="4">Conjugal transfer mating pair stabilization protein TraG</fullName>
    </submittedName>
</protein>
<name>A0ABS9R2U7_9GAMM</name>
<keyword evidence="2" id="KW-0812">Transmembrane</keyword>
<dbReference type="NCBIfam" id="NF010295">
    <property type="entry name" value="PRK13735.1"/>
    <property type="match status" value="1"/>
</dbReference>
<evidence type="ECO:0000313" key="4">
    <source>
        <dbReference type="EMBL" id="MCG9966031.1"/>
    </source>
</evidence>
<feature type="transmembrane region" description="Helical" evidence="2">
    <location>
        <begin position="332"/>
        <end position="358"/>
    </location>
</feature>
<accession>A0ABS9R2U7</accession>
<feature type="region of interest" description="Disordered" evidence="1">
    <location>
        <begin position="902"/>
        <end position="945"/>
    </location>
</feature>
<feature type="compositionally biased region" description="Basic and acidic residues" evidence="1">
    <location>
        <begin position="923"/>
        <end position="934"/>
    </location>
</feature>
<feature type="compositionally biased region" description="Low complexity" evidence="1">
    <location>
        <begin position="574"/>
        <end position="595"/>
    </location>
</feature>
<keyword evidence="5" id="KW-1185">Reference proteome</keyword>
<feature type="compositionally biased region" description="Polar residues" evidence="1">
    <location>
        <begin position="695"/>
        <end position="704"/>
    </location>
</feature>
<evidence type="ECO:0000313" key="5">
    <source>
        <dbReference type="Proteomes" id="UP000829384"/>
    </source>
</evidence>
<evidence type="ECO:0000259" key="3">
    <source>
        <dbReference type="Pfam" id="PF07916"/>
    </source>
</evidence>
<evidence type="ECO:0000256" key="1">
    <source>
        <dbReference type="SAM" id="MobiDB-lite"/>
    </source>
</evidence>
<dbReference type="RefSeq" id="WP_240132485.1">
    <property type="nucleotide sequence ID" value="NZ_JACSDI010000023.1"/>
</dbReference>
<feature type="region of interest" description="Disordered" evidence="1">
    <location>
        <begin position="574"/>
        <end position="599"/>
    </location>
</feature>
<evidence type="ECO:0000256" key="2">
    <source>
        <dbReference type="SAM" id="Phobius"/>
    </source>
</evidence>
<dbReference type="Pfam" id="PF07916">
    <property type="entry name" value="TraG_N"/>
    <property type="match status" value="1"/>
</dbReference>
<feature type="transmembrane region" description="Helical" evidence="2">
    <location>
        <begin position="415"/>
        <end position="435"/>
    </location>
</feature>
<organism evidence="4 5">
    <name type="scientific">Shewanella cutis</name>
    <dbReference type="NCBI Taxonomy" id="2766780"/>
    <lineage>
        <taxon>Bacteria</taxon>
        <taxon>Pseudomonadati</taxon>
        <taxon>Pseudomonadota</taxon>
        <taxon>Gammaproteobacteria</taxon>
        <taxon>Alteromonadales</taxon>
        <taxon>Shewanellaceae</taxon>
        <taxon>Shewanella</taxon>
    </lineage>
</organism>
<keyword evidence="2" id="KW-0472">Membrane</keyword>
<dbReference type="Proteomes" id="UP000829384">
    <property type="component" value="Unassembled WGS sequence"/>
</dbReference>
<comment type="caution">
    <text evidence="4">The sequence shown here is derived from an EMBL/GenBank/DDBJ whole genome shotgun (WGS) entry which is preliminary data.</text>
</comment>
<keyword evidence="2" id="KW-1133">Transmembrane helix</keyword>
<gene>
    <name evidence="4" type="primary">traG</name>
    <name evidence="4" type="ORF">H9J30_19235</name>
</gene>
<feature type="region of interest" description="Disordered" evidence="1">
    <location>
        <begin position="695"/>
        <end position="717"/>
    </location>
</feature>